<protein>
    <submittedName>
        <fullName evidence="2">Uncharacterized protein</fullName>
    </submittedName>
</protein>
<dbReference type="Pfam" id="PF20130">
    <property type="entry name" value="DUF6520"/>
    <property type="match status" value="1"/>
</dbReference>
<name>A0A6N8JKI2_9BACT</name>
<reference evidence="2 3" key="1">
    <citation type="submission" date="2019-12" db="EMBL/GenBank/DDBJ databases">
        <title>The draft genomic sequence of strain Chitinophaga oryziterrae JCM 16595.</title>
        <authorList>
            <person name="Zhang X."/>
        </authorList>
    </citation>
    <scope>NUCLEOTIDE SEQUENCE [LARGE SCALE GENOMIC DNA]</scope>
    <source>
        <strain evidence="2 3">JCM 16595</strain>
    </source>
</reference>
<keyword evidence="1" id="KW-0732">Signal</keyword>
<feature type="signal peptide" evidence="1">
    <location>
        <begin position="1"/>
        <end position="24"/>
    </location>
</feature>
<evidence type="ECO:0000313" key="3">
    <source>
        <dbReference type="Proteomes" id="UP000468388"/>
    </source>
</evidence>
<organism evidence="2 3">
    <name type="scientific">Chitinophaga oryziterrae</name>
    <dbReference type="NCBI Taxonomy" id="1031224"/>
    <lineage>
        <taxon>Bacteria</taxon>
        <taxon>Pseudomonadati</taxon>
        <taxon>Bacteroidota</taxon>
        <taxon>Chitinophagia</taxon>
        <taxon>Chitinophagales</taxon>
        <taxon>Chitinophagaceae</taxon>
        <taxon>Chitinophaga</taxon>
    </lineage>
</organism>
<dbReference type="AlphaFoldDB" id="A0A6N8JKI2"/>
<accession>A0A6N8JKI2</accession>
<feature type="chain" id="PRO_5026999214" evidence="1">
    <location>
        <begin position="25"/>
        <end position="87"/>
    </location>
</feature>
<sequence>MKMKKKKFPLLALAIILAAGGALANSLTKNHLEETQYYKSGTSYYPAGIEGYDYECAFDHFGTCTYYFDAATGTYKSSKGGKILFIR</sequence>
<gene>
    <name evidence="2" type="ORF">GO495_29130</name>
</gene>
<dbReference type="InterPro" id="IPR045391">
    <property type="entry name" value="DUF6520"/>
</dbReference>
<dbReference type="Proteomes" id="UP000468388">
    <property type="component" value="Unassembled WGS sequence"/>
</dbReference>
<evidence type="ECO:0000313" key="2">
    <source>
        <dbReference type="EMBL" id="MVT44692.1"/>
    </source>
</evidence>
<keyword evidence="3" id="KW-1185">Reference proteome</keyword>
<comment type="caution">
    <text evidence="2">The sequence shown here is derived from an EMBL/GenBank/DDBJ whole genome shotgun (WGS) entry which is preliminary data.</text>
</comment>
<proteinExistence type="predicted"/>
<dbReference type="EMBL" id="WRXO01000012">
    <property type="protein sequence ID" value="MVT44692.1"/>
    <property type="molecule type" value="Genomic_DNA"/>
</dbReference>
<evidence type="ECO:0000256" key="1">
    <source>
        <dbReference type="SAM" id="SignalP"/>
    </source>
</evidence>